<keyword evidence="2" id="KW-0808">Transferase</keyword>
<evidence type="ECO:0000259" key="1">
    <source>
        <dbReference type="Pfam" id="PF13847"/>
    </source>
</evidence>
<dbReference type="SUPFAM" id="SSF53335">
    <property type="entry name" value="S-adenosyl-L-methionine-dependent methyltransferases"/>
    <property type="match status" value="1"/>
</dbReference>
<keyword evidence="3" id="KW-1185">Reference proteome</keyword>
<accession>A0A1P8UF47</accession>
<dbReference type="PANTHER" id="PTHR43861:SF1">
    <property type="entry name" value="TRANS-ACONITATE 2-METHYLTRANSFERASE"/>
    <property type="match status" value="1"/>
</dbReference>
<dbReference type="Gene3D" id="3.40.50.150">
    <property type="entry name" value="Vaccinia Virus protein VP39"/>
    <property type="match status" value="1"/>
</dbReference>
<dbReference type="Pfam" id="PF13847">
    <property type="entry name" value="Methyltransf_31"/>
    <property type="match status" value="1"/>
</dbReference>
<dbReference type="KEGG" id="afy:BW247_04395"/>
<dbReference type="STRING" id="1765967.BW247_04395"/>
<dbReference type="EMBL" id="CP019434">
    <property type="protein sequence ID" value="APZ42421.1"/>
    <property type="molecule type" value="Genomic_DNA"/>
</dbReference>
<dbReference type="CDD" id="cd02440">
    <property type="entry name" value="AdoMet_MTases"/>
    <property type="match status" value="1"/>
</dbReference>
<dbReference type="InterPro" id="IPR025714">
    <property type="entry name" value="Methyltranfer_dom"/>
</dbReference>
<dbReference type="InterPro" id="IPR029063">
    <property type="entry name" value="SAM-dependent_MTases_sf"/>
</dbReference>
<feature type="domain" description="Methyltransferase" evidence="1">
    <location>
        <begin position="35"/>
        <end position="141"/>
    </location>
</feature>
<dbReference type="GO" id="GO:0032259">
    <property type="term" value="P:methylation"/>
    <property type="evidence" value="ECO:0007669"/>
    <property type="project" value="UniProtKB-KW"/>
</dbReference>
<dbReference type="PANTHER" id="PTHR43861">
    <property type="entry name" value="TRANS-ACONITATE 2-METHYLTRANSFERASE-RELATED"/>
    <property type="match status" value="1"/>
</dbReference>
<protein>
    <submittedName>
        <fullName evidence="2">Methyltransferase</fullName>
    </submittedName>
</protein>
<proteinExistence type="predicted"/>
<dbReference type="Proteomes" id="UP000243807">
    <property type="component" value="Chromosome"/>
</dbReference>
<gene>
    <name evidence="2" type="ORF">BW247_04395</name>
</gene>
<organism evidence="2 3">
    <name type="scientific">Acidihalobacter ferrooxydans</name>
    <dbReference type="NCBI Taxonomy" id="1765967"/>
    <lineage>
        <taxon>Bacteria</taxon>
        <taxon>Pseudomonadati</taxon>
        <taxon>Pseudomonadota</taxon>
        <taxon>Gammaproteobacteria</taxon>
        <taxon>Chromatiales</taxon>
        <taxon>Ectothiorhodospiraceae</taxon>
        <taxon>Acidihalobacter</taxon>
    </lineage>
</organism>
<name>A0A1P8UF47_9GAMM</name>
<dbReference type="AlphaFoldDB" id="A0A1P8UF47"/>
<evidence type="ECO:0000313" key="2">
    <source>
        <dbReference type="EMBL" id="APZ42421.1"/>
    </source>
</evidence>
<reference evidence="2 3" key="1">
    <citation type="submission" date="2017-01" db="EMBL/GenBank/DDBJ databases">
        <title>Draft sequence of Acidihalobacter ferrooxidans strain DSM 14175 (strain V8).</title>
        <authorList>
            <person name="Khaleque H.N."/>
            <person name="Ramsay J.P."/>
            <person name="Murphy R.J.T."/>
            <person name="Kaksonen A.H."/>
            <person name="Boxall N.J."/>
            <person name="Watkin E.L.J."/>
        </authorList>
    </citation>
    <scope>NUCLEOTIDE SEQUENCE [LARGE SCALE GENOMIC DNA]</scope>
    <source>
        <strain evidence="2 3">V8</strain>
    </source>
</reference>
<dbReference type="RefSeq" id="WP_076836017.1">
    <property type="nucleotide sequence ID" value="NZ_CP019434.1"/>
</dbReference>
<dbReference type="GO" id="GO:0008168">
    <property type="term" value="F:methyltransferase activity"/>
    <property type="evidence" value="ECO:0007669"/>
    <property type="project" value="UniProtKB-KW"/>
</dbReference>
<keyword evidence="2" id="KW-0489">Methyltransferase</keyword>
<evidence type="ECO:0000313" key="3">
    <source>
        <dbReference type="Proteomes" id="UP000243807"/>
    </source>
</evidence>
<sequence>MNDNTLFPATLMPDKDWWQALWPNPAAVLSTIGIEPGMQVVDLCCGDGHFTRPMCELAQSGQIWAVDLDADLLAQAEAACEGYPNFHAILGDARKLPEQIEEPVDFVFIANTFHGVPDKTGLAQAVHRALKPDGRFAIVNWYRRPREETTVLGQPRGPDTGLRMEPEDVQKVVEPAGFTLERVVDVGPYHYGAIFRKINAPQPEEER</sequence>